<feature type="domain" description="VTT" evidence="2">
    <location>
        <begin position="21"/>
        <end position="133"/>
    </location>
</feature>
<keyword evidence="1" id="KW-0472">Membrane</keyword>
<feature type="transmembrane region" description="Helical" evidence="1">
    <location>
        <begin position="116"/>
        <end position="140"/>
    </location>
</feature>
<protein>
    <submittedName>
        <fullName evidence="3">YqaA family protein</fullName>
    </submittedName>
</protein>
<accession>A0AB39XDM0</accession>
<proteinExistence type="predicted"/>
<gene>
    <name evidence="3" type="ORF">AB8S08_00735</name>
</gene>
<organism evidence="3">
    <name type="scientific">Pseudidiomarina sp. PP-1MA</name>
    <dbReference type="NCBI Taxonomy" id="3237706"/>
    <lineage>
        <taxon>Bacteria</taxon>
        <taxon>Pseudomonadati</taxon>
        <taxon>Pseudomonadota</taxon>
        <taxon>Gammaproteobacteria</taxon>
        <taxon>Alteromonadales</taxon>
        <taxon>Idiomarinaceae</taxon>
        <taxon>Pseudidiomarina</taxon>
    </lineage>
</organism>
<keyword evidence="1" id="KW-0812">Transmembrane</keyword>
<dbReference type="AlphaFoldDB" id="A0AB39XDM0"/>
<sequence length="143" mass="16246">MVFLSLFISAFLSATLLPGSSEVLLMLLLNQTDSIGTLWAVATLGNVLGSCVNYSLGRYFLHWQNQRWFPVSKIRLAQGQAWFNRYGKWSLLLSWLPILGDPLTMFAGMLRLRFGWFLLLVSLGKGARYVLIIGLNYTWLQLV</sequence>
<dbReference type="GO" id="GO:0005886">
    <property type="term" value="C:plasma membrane"/>
    <property type="evidence" value="ECO:0007669"/>
    <property type="project" value="UniProtKB-ARBA"/>
</dbReference>
<dbReference type="PANTHER" id="PTHR42709">
    <property type="entry name" value="ALKALINE PHOSPHATASE LIKE PROTEIN"/>
    <property type="match status" value="1"/>
</dbReference>
<evidence type="ECO:0000313" key="3">
    <source>
        <dbReference type="EMBL" id="XDV10877.1"/>
    </source>
</evidence>
<reference evidence="3" key="1">
    <citation type="submission" date="2024-07" db="EMBL/GenBank/DDBJ databases">
        <title>Whole genome sequence of bacterial strains from algal surface.</title>
        <authorList>
            <person name="Kumar P."/>
        </authorList>
    </citation>
    <scope>NUCLEOTIDE SEQUENCE</scope>
    <source>
        <strain evidence="3">PP-1MA</strain>
    </source>
</reference>
<evidence type="ECO:0000256" key="1">
    <source>
        <dbReference type="SAM" id="Phobius"/>
    </source>
</evidence>
<keyword evidence="1" id="KW-1133">Transmembrane helix</keyword>
<name>A0AB39XDM0_9GAMM</name>
<evidence type="ECO:0000259" key="2">
    <source>
        <dbReference type="Pfam" id="PF09335"/>
    </source>
</evidence>
<dbReference type="InterPro" id="IPR032816">
    <property type="entry name" value="VTT_dom"/>
</dbReference>
<dbReference type="Pfam" id="PF09335">
    <property type="entry name" value="VTT_dom"/>
    <property type="match status" value="1"/>
</dbReference>
<dbReference type="RefSeq" id="WP_110076762.1">
    <property type="nucleotide sequence ID" value="NZ_CP165718.1"/>
</dbReference>
<dbReference type="EMBL" id="CP165718">
    <property type="protein sequence ID" value="XDV10877.1"/>
    <property type="molecule type" value="Genomic_DNA"/>
</dbReference>
<dbReference type="InterPro" id="IPR051311">
    <property type="entry name" value="DedA_domain"/>
</dbReference>
<feature type="transmembrane region" description="Helical" evidence="1">
    <location>
        <begin position="37"/>
        <end position="57"/>
    </location>
</feature>
<dbReference type="PANTHER" id="PTHR42709:SF4">
    <property type="entry name" value="INNER MEMBRANE PROTEIN YQAA"/>
    <property type="match status" value="1"/>
</dbReference>